<reference evidence="1" key="2">
    <citation type="submission" date="2020-11" db="EMBL/GenBank/DDBJ databases">
        <authorList>
            <person name="McCartney M.A."/>
            <person name="Auch B."/>
            <person name="Kono T."/>
            <person name="Mallez S."/>
            <person name="Becker A."/>
            <person name="Gohl D.M."/>
            <person name="Silverstein K.A.T."/>
            <person name="Koren S."/>
            <person name="Bechman K.B."/>
            <person name="Herman A."/>
            <person name="Abrahante J.E."/>
            <person name="Garbe J."/>
        </authorList>
    </citation>
    <scope>NUCLEOTIDE SEQUENCE</scope>
    <source>
        <strain evidence="1">Duluth1</strain>
        <tissue evidence="1">Whole animal</tissue>
    </source>
</reference>
<keyword evidence="2" id="KW-1185">Reference proteome</keyword>
<name>A0A9D4CXH5_DREPO</name>
<dbReference type="Proteomes" id="UP000828390">
    <property type="component" value="Unassembled WGS sequence"/>
</dbReference>
<evidence type="ECO:0000313" key="1">
    <source>
        <dbReference type="EMBL" id="KAH3735268.1"/>
    </source>
</evidence>
<accession>A0A9D4CXH5</accession>
<protein>
    <submittedName>
        <fullName evidence="1">Uncharacterized protein</fullName>
    </submittedName>
</protein>
<comment type="caution">
    <text evidence="1">The sequence shown here is derived from an EMBL/GenBank/DDBJ whole genome shotgun (WGS) entry which is preliminary data.</text>
</comment>
<organism evidence="1 2">
    <name type="scientific">Dreissena polymorpha</name>
    <name type="common">Zebra mussel</name>
    <name type="synonym">Mytilus polymorpha</name>
    <dbReference type="NCBI Taxonomy" id="45954"/>
    <lineage>
        <taxon>Eukaryota</taxon>
        <taxon>Metazoa</taxon>
        <taxon>Spiralia</taxon>
        <taxon>Lophotrochozoa</taxon>
        <taxon>Mollusca</taxon>
        <taxon>Bivalvia</taxon>
        <taxon>Autobranchia</taxon>
        <taxon>Heteroconchia</taxon>
        <taxon>Euheterodonta</taxon>
        <taxon>Imparidentia</taxon>
        <taxon>Neoheterodontei</taxon>
        <taxon>Myida</taxon>
        <taxon>Dreissenoidea</taxon>
        <taxon>Dreissenidae</taxon>
        <taxon>Dreissena</taxon>
    </lineage>
</organism>
<reference evidence="1" key="1">
    <citation type="journal article" date="2019" name="bioRxiv">
        <title>The Genome of the Zebra Mussel, Dreissena polymorpha: A Resource for Invasive Species Research.</title>
        <authorList>
            <person name="McCartney M.A."/>
            <person name="Auch B."/>
            <person name="Kono T."/>
            <person name="Mallez S."/>
            <person name="Zhang Y."/>
            <person name="Obille A."/>
            <person name="Becker A."/>
            <person name="Abrahante J.E."/>
            <person name="Garbe J."/>
            <person name="Badalamenti J.P."/>
            <person name="Herman A."/>
            <person name="Mangelson H."/>
            <person name="Liachko I."/>
            <person name="Sullivan S."/>
            <person name="Sone E.D."/>
            <person name="Koren S."/>
            <person name="Silverstein K.A.T."/>
            <person name="Beckman K.B."/>
            <person name="Gohl D.M."/>
        </authorList>
    </citation>
    <scope>NUCLEOTIDE SEQUENCE</scope>
    <source>
        <strain evidence="1">Duluth1</strain>
        <tissue evidence="1">Whole animal</tissue>
    </source>
</reference>
<evidence type="ECO:0000313" key="2">
    <source>
        <dbReference type="Proteomes" id="UP000828390"/>
    </source>
</evidence>
<sequence>MQLVVRIITCLQGQVAWKAKPVEYHFVNKGDPLLLSLKNSIVLPPHHRCCSCKQQ</sequence>
<dbReference type="AlphaFoldDB" id="A0A9D4CXH5"/>
<gene>
    <name evidence="1" type="ORF">DPMN_041732</name>
</gene>
<dbReference type="EMBL" id="JAIWYP010000011">
    <property type="protein sequence ID" value="KAH3735268.1"/>
    <property type="molecule type" value="Genomic_DNA"/>
</dbReference>
<proteinExistence type="predicted"/>